<dbReference type="PANTHER" id="PTHR32241:SF3">
    <property type="entry name" value="PATATIN-LIKE PROTEIN 6"/>
    <property type="match status" value="1"/>
</dbReference>
<keyword evidence="4" id="KW-1133">Transmembrane helix</keyword>
<keyword evidence="2" id="KW-0378">Hydrolase</keyword>
<keyword evidence="6" id="KW-1185">Reference proteome</keyword>
<feature type="non-terminal residue" evidence="5">
    <location>
        <position position="1"/>
    </location>
</feature>
<evidence type="ECO:0000313" key="5">
    <source>
        <dbReference type="EMBL" id="URE18127.1"/>
    </source>
</evidence>
<evidence type="ECO:0000256" key="1">
    <source>
        <dbReference type="ARBA" id="ARBA00010240"/>
    </source>
</evidence>
<evidence type="ECO:0000313" key="6">
    <source>
        <dbReference type="Proteomes" id="UP001055439"/>
    </source>
</evidence>
<evidence type="ECO:0000256" key="3">
    <source>
        <dbReference type="ARBA" id="ARBA00022963"/>
    </source>
</evidence>
<evidence type="ECO:0000256" key="2">
    <source>
        <dbReference type="ARBA" id="ARBA00022801"/>
    </source>
</evidence>
<proteinExistence type="inferred from homology"/>
<gene>
    <name evidence="5" type="ORF">MUK42_11319</name>
</gene>
<reference evidence="5" key="1">
    <citation type="submission" date="2022-05" db="EMBL/GenBank/DDBJ databases">
        <title>The Musa troglodytarum L. genome provides insights into the mechanism of non-climacteric behaviour and enrichment of carotenoids.</title>
        <authorList>
            <person name="Wang J."/>
        </authorList>
    </citation>
    <scope>NUCLEOTIDE SEQUENCE</scope>
    <source>
        <tissue evidence="5">Leaf</tissue>
    </source>
</reference>
<feature type="transmembrane region" description="Helical" evidence="4">
    <location>
        <begin position="18"/>
        <end position="37"/>
    </location>
</feature>
<dbReference type="EMBL" id="CP097509">
    <property type="protein sequence ID" value="URE18127.1"/>
    <property type="molecule type" value="Genomic_DNA"/>
</dbReference>
<keyword evidence="4" id="KW-0812">Transmembrane</keyword>
<dbReference type="AlphaFoldDB" id="A0A9E7KH45"/>
<name>A0A9E7KH45_9LILI</name>
<evidence type="ECO:0000256" key="4">
    <source>
        <dbReference type="SAM" id="Phobius"/>
    </source>
</evidence>
<protein>
    <submittedName>
        <fullName evidence="5">Patatin-like phospholipase</fullName>
    </submittedName>
</protein>
<keyword evidence="4" id="KW-0472">Membrane</keyword>
<comment type="similarity">
    <text evidence="1">Belongs to the patatin family.</text>
</comment>
<dbReference type="GO" id="GO:0016787">
    <property type="term" value="F:hydrolase activity"/>
    <property type="evidence" value="ECO:0007669"/>
    <property type="project" value="UniProtKB-KW"/>
</dbReference>
<keyword evidence="3" id="KW-0443">Lipid metabolism</keyword>
<dbReference type="PANTHER" id="PTHR32241">
    <property type="entry name" value="PATATIN-LIKE PROTEIN 6"/>
    <property type="match status" value="1"/>
</dbReference>
<organism evidence="5 6">
    <name type="scientific">Musa troglodytarum</name>
    <name type="common">fe'i banana</name>
    <dbReference type="NCBI Taxonomy" id="320322"/>
    <lineage>
        <taxon>Eukaryota</taxon>
        <taxon>Viridiplantae</taxon>
        <taxon>Streptophyta</taxon>
        <taxon>Embryophyta</taxon>
        <taxon>Tracheophyta</taxon>
        <taxon>Spermatophyta</taxon>
        <taxon>Magnoliopsida</taxon>
        <taxon>Liliopsida</taxon>
        <taxon>Zingiberales</taxon>
        <taxon>Musaceae</taxon>
        <taxon>Musa</taxon>
    </lineage>
</organism>
<dbReference type="Proteomes" id="UP001055439">
    <property type="component" value="Chromosome 7"/>
</dbReference>
<dbReference type="Gene3D" id="3.40.1090.10">
    <property type="entry name" value="Cytosolic phospholipase A2 catalytic domain"/>
    <property type="match status" value="1"/>
</dbReference>
<sequence length="117" mass="13204">EQALRSKSSNLNARVFDYFNVVVGTSIEGVFIVMFFATRVGIHRLVLPDDTLFQGRGDGGIVMSMEAMERIMKEAFGDRLTLCNIVKQVLISCYELQSFFSLIFSRANALESESFDF</sequence>
<keyword evidence="3" id="KW-0442">Lipid degradation</keyword>
<accession>A0A9E7KH45</accession>
<dbReference type="GO" id="GO:0016042">
    <property type="term" value="P:lipid catabolic process"/>
    <property type="evidence" value="ECO:0007669"/>
    <property type="project" value="UniProtKB-KW"/>
</dbReference>